<dbReference type="InterPro" id="IPR038408">
    <property type="entry name" value="GNK2_sf"/>
</dbReference>
<evidence type="ECO:0000313" key="7">
    <source>
        <dbReference type="Proteomes" id="UP001341281"/>
    </source>
</evidence>
<dbReference type="Gene3D" id="3.30.430.20">
    <property type="entry name" value="Gnk2 domain, C-X8-C-X2-C motif"/>
    <property type="match status" value="2"/>
</dbReference>
<dbReference type="PANTHER" id="PTHR32099">
    <property type="entry name" value="CYSTEINE-RICH REPEAT SECRETORY PROTEIN"/>
    <property type="match status" value="1"/>
</dbReference>
<sequence length="324" mass="34759">MNTCDDPPATTIHKTQTMTSSPSGHHRHGRGRLLILAMVASLSAVVAAQNSQWGALDCQSSSTAAPPPTSSSFSSNSTFWSNVIALLAELPSAAAPTGFASLSRGNGTDRAFVRGLCRGDTTPAKCATYLQNAAQDIQNNCNSSRRAGIWYDDGSGVTYPAPMFCFVSFADTNTSTAYEDSFQQYSYNNAVASDAETFETTYNALMSLLALRVVNGSGSSSATAPMFATGAGLYDPTAANGTMYALLQCMRDRTAADCYRCLNDSVALLPSCCYGHRGGLVYRYNCYMRMEIYPFYDLSLDGPPLVPSFVGERKGDLRNRTACR</sequence>
<feature type="region of interest" description="Disordered" evidence="3">
    <location>
        <begin position="1"/>
        <end position="27"/>
    </location>
</feature>
<evidence type="ECO:0000256" key="4">
    <source>
        <dbReference type="SAM" id="SignalP"/>
    </source>
</evidence>
<dbReference type="Pfam" id="PF01657">
    <property type="entry name" value="Stress-antifung"/>
    <property type="match status" value="2"/>
</dbReference>
<gene>
    <name evidence="6" type="ORF">U9M48_040251</name>
</gene>
<dbReference type="InterPro" id="IPR002902">
    <property type="entry name" value="GNK2"/>
</dbReference>
<dbReference type="PANTHER" id="PTHR32099:SF104">
    <property type="entry name" value="OS01G0774133 PROTEIN"/>
    <property type="match status" value="1"/>
</dbReference>
<proteinExistence type="predicted"/>
<dbReference type="FunFam" id="3.30.430.20:FF:000007">
    <property type="entry name" value="Cysteine-rich receptor-like protein kinase 11"/>
    <property type="match status" value="1"/>
</dbReference>
<dbReference type="Proteomes" id="UP001341281">
    <property type="component" value="Chromosome 09"/>
</dbReference>
<evidence type="ECO:0000256" key="2">
    <source>
        <dbReference type="ARBA" id="ARBA00022737"/>
    </source>
</evidence>
<protein>
    <recommendedName>
        <fullName evidence="5">Gnk2-homologous domain-containing protein</fullName>
    </recommendedName>
</protein>
<evidence type="ECO:0000313" key="6">
    <source>
        <dbReference type="EMBL" id="WVZ94351.1"/>
    </source>
</evidence>
<feature type="compositionally biased region" description="Polar residues" evidence="3">
    <location>
        <begin position="12"/>
        <end position="23"/>
    </location>
</feature>
<feature type="chain" id="PRO_5042841229" description="Gnk2-homologous domain-containing protein" evidence="4">
    <location>
        <begin position="49"/>
        <end position="324"/>
    </location>
</feature>
<dbReference type="CDD" id="cd23509">
    <property type="entry name" value="Gnk2-like"/>
    <property type="match status" value="2"/>
</dbReference>
<organism evidence="6 7">
    <name type="scientific">Paspalum notatum var. saurae</name>
    <dbReference type="NCBI Taxonomy" id="547442"/>
    <lineage>
        <taxon>Eukaryota</taxon>
        <taxon>Viridiplantae</taxon>
        <taxon>Streptophyta</taxon>
        <taxon>Embryophyta</taxon>
        <taxon>Tracheophyta</taxon>
        <taxon>Spermatophyta</taxon>
        <taxon>Magnoliopsida</taxon>
        <taxon>Liliopsida</taxon>
        <taxon>Poales</taxon>
        <taxon>Poaceae</taxon>
        <taxon>PACMAD clade</taxon>
        <taxon>Panicoideae</taxon>
        <taxon>Andropogonodae</taxon>
        <taxon>Paspaleae</taxon>
        <taxon>Paspalinae</taxon>
        <taxon>Paspalum</taxon>
    </lineage>
</organism>
<dbReference type="AlphaFoldDB" id="A0AAQ3ULP7"/>
<evidence type="ECO:0000256" key="3">
    <source>
        <dbReference type="SAM" id="MobiDB-lite"/>
    </source>
</evidence>
<reference evidence="6 7" key="1">
    <citation type="submission" date="2024-02" db="EMBL/GenBank/DDBJ databases">
        <title>High-quality chromosome-scale genome assembly of Pensacola bahiagrass (Paspalum notatum Flugge var. saurae).</title>
        <authorList>
            <person name="Vega J.M."/>
            <person name="Podio M."/>
            <person name="Orjuela J."/>
            <person name="Siena L.A."/>
            <person name="Pessino S.C."/>
            <person name="Combes M.C."/>
            <person name="Mariac C."/>
            <person name="Albertini E."/>
            <person name="Pupilli F."/>
            <person name="Ortiz J.P.A."/>
            <person name="Leblanc O."/>
        </authorList>
    </citation>
    <scope>NUCLEOTIDE SEQUENCE [LARGE SCALE GENOMIC DNA]</scope>
    <source>
        <strain evidence="6">R1</strain>
        <tissue evidence="6">Leaf</tissue>
    </source>
</reference>
<accession>A0AAQ3ULP7</accession>
<evidence type="ECO:0000259" key="5">
    <source>
        <dbReference type="PROSITE" id="PS51473"/>
    </source>
</evidence>
<dbReference type="EMBL" id="CP144753">
    <property type="protein sequence ID" value="WVZ94351.1"/>
    <property type="molecule type" value="Genomic_DNA"/>
</dbReference>
<keyword evidence="2" id="KW-0677">Repeat</keyword>
<keyword evidence="1 4" id="KW-0732">Signal</keyword>
<feature type="signal peptide" evidence="4">
    <location>
        <begin position="1"/>
        <end position="48"/>
    </location>
</feature>
<feature type="domain" description="Gnk2-homologous" evidence="5">
    <location>
        <begin position="61"/>
        <end position="164"/>
    </location>
</feature>
<feature type="domain" description="Gnk2-homologous" evidence="5">
    <location>
        <begin position="180"/>
        <end position="295"/>
    </location>
</feature>
<evidence type="ECO:0000256" key="1">
    <source>
        <dbReference type="ARBA" id="ARBA00022729"/>
    </source>
</evidence>
<name>A0AAQ3ULP7_PASNO</name>
<keyword evidence="7" id="KW-1185">Reference proteome</keyword>
<dbReference type="PROSITE" id="PS51473">
    <property type="entry name" value="GNK2"/>
    <property type="match status" value="2"/>
</dbReference>